<dbReference type="EMBL" id="LBMM01003292">
    <property type="protein sequence ID" value="KMQ93697.1"/>
    <property type="molecule type" value="Genomic_DNA"/>
</dbReference>
<name>A0A0J7KTF1_LASNI</name>
<protein>
    <submittedName>
        <fullName evidence="1">Uncharacterized protein</fullName>
    </submittedName>
</protein>
<feature type="non-terminal residue" evidence="1">
    <location>
        <position position="42"/>
    </location>
</feature>
<accession>A0A0J7KTF1</accession>
<evidence type="ECO:0000313" key="1">
    <source>
        <dbReference type="EMBL" id="KMQ93697.1"/>
    </source>
</evidence>
<keyword evidence="2" id="KW-1185">Reference proteome</keyword>
<dbReference type="PaxDb" id="67767-A0A0J7KTF1"/>
<proteinExistence type="predicted"/>
<organism evidence="1 2">
    <name type="scientific">Lasius niger</name>
    <name type="common">Black garden ant</name>
    <dbReference type="NCBI Taxonomy" id="67767"/>
    <lineage>
        <taxon>Eukaryota</taxon>
        <taxon>Metazoa</taxon>
        <taxon>Ecdysozoa</taxon>
        <taxon>Arthropoda</taxon>
        <taxon>Hexapoda</taxon>
        <taxon>Insecta</taxon>
        <taxon>Pterygota</taxon>
        <taxon>Neoptera</taxon>
        <taxon>Endopterygota</taxon>
        <taxon>Hymenoptera</taxon>
        <taxon>Apocrita</taxon>
        <taxon>Aculeata</taxon>
        <taxon>Formicoidea</taxon>
        <taxon>Formicidae</taxon>
        <taxon>Formicinae</taxon>
        <taxon>Lasius</taxon>
        <taxon>Lasius</taxon>
    </lineage>
</organism>
<reference evidence="1 2" key="1">
    <citation type="submission" date="2015-04" db="EMBL/GenBank/DDBJ databases">
        <title>Lasius niger genome sequencing.</title>
        <authorList>
            <person name="Konorov E.A."/>
            <person name="Nikitin M.A."/>
            <person name="Kirill M.V."/>
            <person name="Chang P."/>
        </authorList>
    </citation>
    <scope>NUCLEOTIDE SEQUENCE [LARGE SCALE GENOMIC DNA]</scope>
    <source>
        <tissue evidence="1">Whole</tissue>
    </source>
</reference>
<gene>
    <name evidence="1" type="ORF">RF55_6185</name>
</gene>
<evidence type="ECO:0000313" key="2">
    <source>
        <dbReference type="Proteomes" id="UP000036403"/>
    </source>
</evidence>
<dbReference type="AlphaFoldDB" id="A0A0J7KTF1"/>
<comment type="caution">
    <text evidence="1">The sequence shown here is derived from an EMBL/GenBank/DDBJ whole genome shotgun (WGS) entry which is preliminary data.</text>
</comment>
<dbReference type="Proteomes" id="UP000036403">
    <property type="component" value="Unassembled WGS sequence"/>
</dbReference>
<sequence length="42" mass="4505">MKARTRIVYGVAIQLDCAEAKPRLSHEASVVIVVVVVVVVVS</sequence>